<dbReference type="Pfam" id="PF00496">
    <property type="entry name" value="SBP_bac_5"/>
    <property type="match status" value="1"/>
</dbReference>
<gene>
    <name evidence="2" type="ORF">G1H10_27735</name>
</gene>
<sequence>MLMGRVEAGELPPVAERLPKQPFVVGPGTLLDDESVGFEPGRYGGTLQLPQRNPNFDRSVQIANTEPLLWSPGGFGYIDGESIEGNVLAGYEVNEQNTLFTFHMREGLRWSDGEPVTSEDVRFAFEDVLFNEQITPSVPTYLRAARRFDGRPAELAIIDQYTFSLAFDEPYGDFPAQLAGSGFVGYGDIIKPRHYLEQFHEKYADAGALEELMEGESIDEGEWYRLFHAKQMDGVQNVSDRNRAGHPTLTPWVMADSGTSVLRYERNPYYFKVDIDGNQLPYVDELSASVVEDLEALASRTLFGEFDYVGQELSIQHVPLLAERRDAGELNLHMPRNYRCPINFELNLTHPDEAWREVVRNVSFRRALSLAIDRQEILDTFFFSEFGSVPERVNPAENSQDEANGILDEMGLDQRDGDGFRLGPDGKRFTIPFEIVPRTDSHVPITELVAGYWKDIGIDTTLRQIDDGTQAELGNDIKASVFWVADPDAMAAGYGEDYLPHKFGAFWAPAWGEWYSSGGERGEEPPDAVRELYDLYEQMMAAEPESEERRAAADGMVDNYRENIWTIVPVESTQIPMPFSARLRNVPEGNSDVFSVVVEMSMEQWYIDE</sequence>
<organism evidence="2 3">
    <name type="scientific">Phytoactinopolyspora halotolerans</name>
    <dbReference type="NCBI Taxonomy" id="1981512"/>
    <lineage>
        <taxon>Bacteria</taxon>
        <taxon>Bacillati</taxon>
        <taxon>Actinomycetota</taxon>
        <taxon>Actinomycetes</taxon>
        <taxon>Jiangellales</taxon>
        <taxon>Jiangellaceae</taxon>
        <taxon>Phytoactinopolyspora</taxon>
    </lineage>
</organism>
<dbReference type="AlphaFoldDB" id="A0A6L9SFG4"/>
<dbReference type="Gene3D" id="3.10.105.10">
    <property type="entry name" value="Dipeptide-binding Protein, Domain 3"/>
    <property type="match status" value="1"/>
</dbReference>
<keyword evidence="3" id="KW-1185">Reference proteome</keyword>
<dbReference type="EMBL" id="JAAGOA010000027">
    <property type="protein sequence ID" value="NEE03966.1"/>
    <property type="molecule type" value="Genomic_DNA"/>
</dbReference>
<evidence type="ECO:0000313" key="3">
    <source>
        <dbReference type="Proteomes" id="UP000475214"/>
    </source>
</evidence>
<dbReference type="Gene3D" id="3.40.190.10">
    <property type="entry name" value="Periplasmic binding protein-like II"/>
    <property type="match status" value="1"/>
</dbReference>
<dbReference type="SUPFAM" id="SSF53850">
    <property type="entry name" value="Periplasmic binding protein-like II"/>
    <property type="match status" value="1"/>
</dbReference>
<evidence type="ECO:0000259" key="1">
    <source>
        <dbReference type="Pfam" id="PF00496"/>
    </source>
</evidence>
<dbReference type="Proteomes" id="UP000475214">
    <property type="component" value="Unassembled WGS sequence"/>
</dbReference>
<dbReference type="InterPro" id="IPR000914">
    <property type="entry name" value="SBP_5_dom"/>
</dbReference>
<dbReference type="RefSeq" id="WP_163744092.1">
    <property type="nucleotide sequence ID" value="NZ_JAAGOA010000027.1"/>
</dbReference>
<proteinExistence type="predicted"/>
<reference evidence="2 3" key="1">
    <citation type="submission" date="2020-02" db="EMBL/GenBank/DDBJ databases">
        <authorList>
            <person name="Li X.-J."/>
            <person name="Han X.-M."/>
        </authorList>
    </citation>
    <scope>NUCLEOTIDE SEQUENCE [LARGE SCALE GENOMIC DNA]</scope>
    <source>
        <strain evidence="2 3">CCTCC AB 2017055</strain>
    </source>
</reference>
<name>A0A6L9SFG4_9ACTN</name>
<feature type="domain" description="Solute-binding protein family 5" evidence="1">
    <location>
        <begin position="85"/>
        <end position="483"/>
    </location>
</feature>
<dbReference type="GO" id="GO:1904680">
    <property type="term" value="F:peptide transmembrane transporter activity"/>
    <property type="evidence" value="ECO:0007669"/>
    <property type="project" value="TreeGrafter"/>
</dbReference>
<dbReference type="GO" id="GO:0015833">
    <property type="term" value="P:peptide transport"/>
    <property type="evidence" value="ECO:0007669"/>
    <property type="project" value="TreeGrafter"/>
</dbReference>
<dbReference type="PANTHER" id="PTHR30290">
    <property type="entry name" value="PERIPLASMIC BINDING COMPONENT OF ABC TRANSPORTER"/>
    <property type="match status" value="1"/>
</dbReference>
<protein>
    <recommendedName>
        <fullName evidence="1">Solute-binding protein family 5 domain-containing protein</fullName>
    </recommendedName>
</protein>
<evidence type="ECO:0000313" key="2">
    <source>
        <dbReference type="EMBL" id="NEE03966.1"/>
    </source>
</evidence>
<comment type="caution">
    <text evidence="2">The sequence shown here is derived from an EMBL/GenBank/DDBJ whole genome shotgun (WGS) entry which is preliminary data.</text>
</comment>
<dbReference type="InterPro" id="IPR039424">
    <property type="entry name" value="SBP_5"/>
</dbReference>
<accession>A0A6L9SFG4</accession>
<dbReference type="PANTHER" id="PTHR30290:SF62">
    <property type="entry name" value="OLIGOPEPTIDE ABC TRANSPORTER, PERIPLASMIC OLIGOPEPTIDE-BINDING PROTEIN"/>
    <property type="match status" value="1"/>
</dbReference>